<dbReference type="InterPro" id="IPR029063">
    <property type="entry name" value="SAM-dependent_MTases_sf"/>
</dbReference>
<dbReference type="SUPFAM" id="SSF53335">
    <property type="entry name" value="S-adenosyl-L-methionine-dependent methyltransferases"/>
    <property type="match status" value="1"/>
</dbReference>
<dbReference type="AlphaFoldDB" id="A0AAN0RDD3"/>
<evidence type="ECO:0000256" key="1">
    <source>
        <dbReference type="ARBA" id="ARBA00005369"/>
    </source>
</evidence>
<dbReference type="PANTHER" id="PTHR11579">
    <property type="entry name" value="PROTEIN-L-ISOASPARTATE O-METHYLTRANSFERASE"/>
    <property type="match status" value="1"/>
</dbReference>
<organism evidence="4 5">
    <name type="scientific">Granulibacter bethesdensis</name>
    <dbReference type="NCBI Taxonomy" id="364410"/>
    <lineage>
        <taxon>Bacteria</taxon>
        <taxon>Pseudomonadati</taxon>
        <taxon>Pseudomonadota</taxon>
        <taxon>Alphaproteobacteria</taxon>
        <taxon>Acetobacterales</taxon>
        <taxon>Acetobacteraceae</taxon>
        <taxon>Granulibacter</taxon>
    </lineage>
</organism>
<evidence type="ECO:0000313" key="5">
    <source>
        <dbReference type="Proteomes" id="UP000019438"/>
    </source>
</evidence>
<keyword evidence="4" id="KW-0489">Methyltransferase</keyword>
<proteinExistence type="inferred from homology"/>
<dbReference type="GO" id="GO:0004719">
    <property type="term" value="F:protein-L-isoaspartate (D-aspartate) O-methyltransferase activity"/>
    <property type="evidence" value="ECO:0007669"/>
    <property type="project" value="InterPro"/>
</dbReference>
<comment type="similarity">
    <text evidence="1">Belongs to the methyltransferase superfamily. L-isoaspartyl/D-aspartyl protein methyltransferase family.</text>
</comment>
<dbReference type="Pfam" id="PF01135">
    <property type="entry name" value="PCMT"/>
    <property type="match status" value="1"/>
</dbReference>
<gene>
    <name evidence="4" type="ORF">GbCGDNIH3_0931</name>
</gene>
<dbReference type="RefSeq" id="WP_233425045.1">
    <property type="nucleotide sequence ID" value="NZ_CP003181.2"/>
</dbReference>
<dbReference type="InterPro" id="IPR000682">
    <property type="entry name" value="PCMT"/>
</dbReference>
<dbReference type="GO" id="GO:0005737">
    <property type="term" value="C:cytoplasm"/>
    <property type="evidence" value="ECO:0007669"/>
    <property type="project" value="TreeGrafter"/>
</dbReference>
<dbReference type="CDD" id="cd02440">
    <property type="entry name" value="AdoMet_MTases"/>
    <property type="match status" value="1"/>
</dbReference>
<sequence>MDSAASVYSAAPMEFQPPPTDARAVMVDGQIRPNRVTDPRILTAMRHLPREHFLPRHLAEFAYIDDDIPLSDDRVMLKPLITARLLQLAAPVAQERCLVIGAGTGYGTAILASCDVSVVALEEDDTLRAVAQTALGRHAPVVNLLSGKLEAGCPDHAPWDLILIEGAVASIPETIVSQLRKNGRLVTVLRPDGGPGKAVVVEQGTSGPVWVESFDCMTRLLPQFRAAPAFSF</sequence>
<dbReference type="Proteomes" id="UP000019438">
    <property type="component" value="Chromosome"/>
</dbReference>
<dbReference type="KEGG" id="gbc:GbCGDNIH3_0931"/>
<dbReference type="PANTHER" id="PTHR11579:SF18">
    <property type="entry name" value="PROTEIN-L-ISOASPARTATE O-METHYLTRANSFERASE"/>
    <property type="match status" value="1"/>
</dbReference>
<dbReference type="Gene3D" id="3.40.50.150">
    <property type="entry name" value="Vaccinia Virus protein VP39"/>
    <property type="match status" value="1"/>
</dbReference>
<reference evidence="5" key="1">
    <citation type="submission" date="2012-06" db="EMBL/GenBank/DDBJ databases">
        <title>Genome analysis of multiple Granulibacter bethesdensis isolates demonstrates substantial genome diversity.</title>
        <authorList>
            <person name="Greenberg D.E."/>
            <person name="Porcella S.F."/>
            <person name="Zarember K."/>
            <person name="Zelazny A.M."/>
            <person name="Bruno D."/>
            <person name="Martens C."/>
            <person name="Barbian K.D."/>
            <person name="Jaske E."/>
            <person name="Holland S.M."/>
        </authorList>
    </citation>
    <scope>NUCLEOTIDE SEQUENCE [LARGE SCALE GENOMIC DNA]</scope>
    <source>
        <strain evidence="5">CGDNIH3</strain>
    </source>
</reference>
<evidence type="ECO:0000313" key="4">
    <source>
        <dbReference type="EMBL" id="AHJ62760.1"/>
    </source>
</evidence>
<evidence type="ECO:0000256" key="3">
    <source>
        <dbReference type="ARBA" id="ARBA00030757"/>
    </source>
</evidence>
<evidence type="ECO:0000256" key="2">
    <source>
        <dbReference type="ARBA" id="ARBA00013346"/>
    </source>
</evidence>
<dbReference type="EMBL" id="CP003181">
    <property type="protein sequence ID" value="AHJ62760.1"/>
    <property type="molecule type" value="Genomic_DNA"/>
</dbReference>
<keyword evidence="4" id="KW-0808">Transferase</keyword>
<protein>
    <recommendedName>
        <fullName evidence="2">Protein-L-isoaspartate O-methyltransferase</fullName>
    </recommendedName>
    <alternativeName>
        <fullName evidence="3">Protein L-isoaspartyl methyltransferase</fullName>
    </alternativeName>
</protein>
<accession>A0AAN0RDD3</accession>
<name>A0AAN0RDD3_9PROT</name>
<dbReference type="GO" id="GO:0032259">
    <property type="term" value="P:methylation"/>
    <property type="evidence" value="ECO:0007669"/>
    <property type="project" value="UniProtKB-KW"/>
</dbReference>